<dbReference type="Proteomes" id="UP001152795">
    <property type="component" value="Unassembled WGS sequence"/>
</dbReference>
<proteinExistence type="predicted"/>
<dbReference type="AlphaFoldDB" id="A0A7D9K6S6"/>
<evidence type="ECO:0000313" key="1">
    <source>
        <dbReference type="EMBL" id="CAB4041221.1"/>
    </source>
</evidence>
<gene>
    <name evidence="1" type="ORF">PACLA_8A015810</name>
</gene>
<protein>
    <submittedName>
        <fullName evidence="1">Uncharacterized protein</fullName>
    </submittedName>
</protein>
<keyword evidence="2" id="KW-1185">Reference proteome</keyword>
<feature type="non-terminal residue" evidence="1">
    <location>
        <position position="207"/>
    </location>
</feature>
<name>A0A7D9K6S6_PARCT</name>
<dbReference type="EMBL" id="CACRXK020027970">
    <property type="protein sequence ID" value="CAB4041221.1"/>
    <property type="molecule type" value="Genomic_DNA"/>
</dbReference>
<organism evidence="1 2">
    <name type="scientific">Paramuricea clavata</name>
    <name type="common">Red gorgonian</name>
    <name type="synonym">Violescent sea-whip</name>
    <dbReference type="NCBI Taxonomy" id="317549"/>
    <lineage>
        <taxon>Eukaryota</taxon>
        <taxon>Metazoa</taxon>
        <taxon>Cnidaria</taxon>
        <taxon>Anthozoa</taxon>
        <taxon>Octocorallia</taxon>
        <taxon>Malacalcyonacea</taxon>
        <taxon>Plexauridae</taxon>
        <taxon>Paramuricea</taxon>
    </lineage>
</organism>
<comment type="caution">
    <text evidence="1">The sequence shown here is derived from an EMBL/GenBank/DDBJ whole genome shotgun (WGS) entry which is preliminary data.</text>
</comment>
<dbReference type="OrthoDB" id="5984732at2759"/>
<sequence length="207" mass="23241">MAATFSAEEVANVVVSSKRKHNKSEAKDQGNKIRKCLLPLFKESKSELLEEGVRLLQPLIEMPSSCPSKILAGSSINAAIVFRNELRMWLAAICRRLCGRRCVTNPFSSEITRDMPYELFVVFRRVVKTGPGFVEPYCFTGSNKKGDVISFTNLRLVTELLALLSGYPEKEVATYFRRNLTGLKAGHKVNVIASEAKDFAFIYIQKQ</sequence>
<accession>A0A7D9K6S6</accession>
<reference evidence="1" key="1">
    <citation type="submission" date="2020-04" db="EMBL/GenBank/DDBJ databases">
        <authorList>
            <person name="Alioto T."/>
            <person name="Alioto T."/>
            <person name="Gomez Garrido J."/>
        </authorList>
    </citation>
    <scope>NUCLEOTIDE SEQUENCE</scope>
    <source>
        <strain evidence="1">A484AB</strain>
    </source>
</reference>
<evidence type="ECO:0000313" key="2">
    <source>
        <dbReference type="Proteomes" id="UP001152795"/>
    </source>
</evidence>